<keyword evidence="9 14" id="KW-0067">ATP-binding</keyword>
<dbReference type="Pfam" id="PF17854">
    <property type="entry name" value="FtsK_alpha"/>
    <property type="match status" value="1"/>
</dbReference>
<evidence type="ECO:0000256" key="10">
    <source>
        <dbReference type="ARBA" id="ARBA00022989"/>
    </source>
</evidence>
<feature type="transmembrane region" description="Helical" evidence="16">
    <location>
        <begin position="96"/>
        <end position="122"/>
    </location>
</feature>
<dbReference type="InterPro" id="IPR050206">
    <property type="entry name" value="FtsK/SpoIIIE/SftA"/>
</dbReference>
<feature type="binding site" evidence="14">
    <location>
        <begin position="418"/>
        <end position="425"/>
    </location>
    <ligand>
        <name>ATP</name>
        <dbReference type="ChEBI" id="CHEBI:30616"/>
    </ligand>
</feature>
<sequence length="764" mass="82013">MASLLARVVREGLLIGYSLVALFLLIALLSYSPSDPSWTNGGGADADVANAVGTSGAWISDVLLQVLGLLSYTLPLFLLYKVALALRGSAEEQSRAIVWPLVALKFAGFGLLLLSACGLAALHIKVAGALPSAGGILGTLVLDLTVPVLANLGATLLLFALFLFGLTVTVDISWLGVIDRLGEWTLSGCASSAERLRAWAKARKETAETKERLTVRKKAIDIHVEKQKKRVPPTIKIDPPKPVERSKRVEQERQGTLFADIGAGELPQIGLLDAWQETNDSGFSKESLELMSRLLESKLKDFGIDIEVTAVNPGPVITRFEVQPAPGIKVSRISNLVKDLARSLAIVSVRVVEVIPGKTVIGIEIPNEKREVIQLSQVLSTPEFDKASSPLSMALGHDIGGKPVIVDLAKMPHLLVAGTTGSGKSVGINAMILSLLFKSTPDQVRVIMIDPKMLELSVYDGIPHLLTPVITDMKDAANGLRWSVAEMERRYKLMSALGVRNLAGYNKKVVDAKKAGTPILDPLWRHDPMLLDEEQSASELEALPSIVVIVDELADMMMVVGKKVEELIARIAQKARAAGIHLVLATQRPSVDVLTGLIKANIPTRLSFMVQSKVDSRTILGEGGAEQLLGHGDMLFLPPGGGVPTRVHGAFVSDDEVHRVVADWKSRAKPVYIYSITAGNDDLDMGAMGGGGGESSDEDDSLYDEAVAFVTETRKASISSVQRKLRIGYNRAARMIETMEASGVVSSMGSNGQREVLAPPAPRH</sequence>
<dbReference type="AlphaFoldDB" id="A0A0R2SI70"/>
<evidence type="ECO:0000256" key="1">
    <source>
        <dbReference type="ARBA" id="ARBA00004651"/>
    </source>
</evidence>
<keyword evidence="7 14" id="KW-0547">Nucleotide-binding</keyword>
<dbReference type="InterPro" id="IPR025199">
    <property type="entry name" value="FtsK_4TM"/>
</dbReference>
<evidence type="ECO:0000256" key="5">
    <source>
        <dbReference type="ARBA" id="ARBA00022618"/>
    </source>
</evidence>
<keyword evidence="4" id="KW-1003">Cell membrane</keyword>
<evidence type="ECO:0000256" key="3">
    <source>
        <dbReference type="ARBA" id="ARBA00020887"/>
    </source>
</evidence>
<feature type="transmembrane region" description="Helical" evidence="16">
    <location>
        <begin position="156"/>
        <end position="177"/>
    </location>
</feature>
<dbReference type="Proteomes" id="UP000051934">
    <property type="component" value="Unassembled WGS sequence"/>
</dbReference>
<dbReference type="Pfam" id="PF13491">
    <property type="entry name" value="FtsK_4TM"/>
    <property type="match status" value="1"/>
</dbReference>
<evidence type="ECO:0000256" key="11">
    <source>
        <dbReference type="ARBA" id="ARBA00023125"/>
    </source>
</evidence>
<feature type="domain" description="FtsK" evidence="17">
    <location>
        <begin position="401"/>
        <end position="617"/>
    </location>
</feature>
<dbReference type="PANTHER" id="PTHR22683">
    <property type="entry name" value="SPORULATION PROTEIN RELATED"/>
    <property type="match status" value="1"/>
</dbReference>
<evidence type="ECO:0000313" key="19">
    <source>
        <dbReference type="Proteomes" id="UP000051934"/>
    </source>
</evidence>
<keyword evidence="13" id="KW-0131">Cell cycle</keyword>
<feature type="transmembrane region" description="Helical" evidence="16">
    <location>
        <begin position="62"/>
        <end position="84"/>
    </location>
</feature>
<keyword evidence="11" id="KW-0238">DNA-binding</keyword>
<keyword evidence="12 16" id="KW-0472">Membrane</keyword>
<evidence type="ECO:0000256" key="14">
    <source>
        <dbReference type="PROSITE-ProRule" id="PRU00289"/>
    </source>
</evidence>
<dbReference type="InterPro" id="IPR027417">
    <property type="entry name" value="P-loop_NTPase"/>
</dbReference>
<dbReference type="PROSITE" id="PS50901">
    <property type="entry name" value="FTSK"/>
    <property type="match status" value="1"/>
</dbReference>
<dbReference type="Gene3D" id="3.40.50.300">
    <property type="entry name" value="P-loop containing nucleotide triphosphate hydrolases"/>
    <property type="match status" value="1"/>
</dbReference>
<evidence type="ECO:0000256" key="15">
    <source>
        <dbReference type="SAM" id="MobiDB-lite"/>
    </source>
</evidence>
<dbReference type="Gene3D" id="1.10.10.10">
    <property type="entry name" value="Winged helix-like DNA-binding domain superfamily/Winged helix DNA-binding domain"/>
    <property type="match status" value="1"/>
</dbReference>
<dbReference type="GO" id="GO:0005886">
    <property type="term" value="C:plasma membrane"/>
    <property type="evidence" value="ECO:0007669"/>
    <property type="project" value="UniProtKB-SubCell"/>
</dbReference>
<comment type="caution">
    <text evidence="18">The sequence shown here is derived from an EMBL/GenBank/DDBJ whole genome shotgun (WGS) entry which is preliminary data.</text>
</comment>
<dbReference type="GO" id="GO:0005524">
    <property type="term" value="F:ATP binding"/>
    <property type="evidence" value="ECO:0007669"/>
    <property type="project" value="UniProtKB-UniRule"/>
</dbReference>
<evidence type="ECO:0000256" key="12">
    <source>
        <dbReference type="ARBA" id="ARBA00023136"/>
    </source>
</evidence>
<dbReference type="Pfam" id="PF01580">
    <property type="entry name" value="FtsK_SpoIIIE"/>
    <property type="match status" value="1"/>
</dbReference>
<dbReference type="EMBL" id="LIBB01000077">
    <property type="protein sequence ID" value="KRO72339.1"/>
    <property type="molecule type" value="Genomic_DNA"/>
</dbReference>
<dbReference type="FunFam" id="3.40.50.300:FF:000209">
    <property type="entry name" value="Cell division protein FtsK"/>
    <property type="match status" value="1"/>
</dbReference>
<evidence type="ECO:0000259" key="17">
    <source>
        <dbReference type="PROSITE" id="PS50901"/>
    </source>
</evidence>
<evidence type="ECO:0000256" key="8">
    <source>
        <dbReference type="ARBA" id="ARBA00022829"/>
    </source>
</evidence>
<dbReference type="SUPFAM" id="SSF46785">
    <property type="entry name" value="Winged helix' DNA-binding domain"/>
    <property type="match status" value="1"/>
</dbReference>
<organism evidence="18 19">
    <name type="scientific">OM182 bacterium BACL3 MAG-120507-bin80</name>
    <dbReference type="NCBI Taxonomy" id="1655577"/>
    <lineage>
        <taxon>Bacteria</taxon>
        <taxon>Pseudomonadati</taxon>
        <taxon>Pseudomonadota</taxon>
        <taxon>Gammaproteobacteria</taxon>
        <taxon>OMG group</taxon>
        <taxon>OM182 clade</taxon>
    </lineage>
</organism>
<dbReference type="InterPro" id="IPR041027">
    <property type="entry name" value="FtsK_alpha"/>
</dbReference>
<feature type="region of interest" description="Disordered" evidence="15">
    <location>
        <begin position="744"/>
        <end position="764"/>
    </location>
</feature>
<dbReference type="GO" id="GO:0003677">
    <property type="term" value="F:DNA binding"/>
    <property type="evidence" value="ECO:0007669"/>
    <property type="project" value="UniProtKB-KW"/>
</dbReference>
<evidence type="ECO:0000256" key="16">
    <source>
        <dbReference type="SAM" id="Phobius"/>
    </source>
</evidence>
<dbReference type="InterPro" id="IPR018541">
    <property type="entry name" value="Ftsk_gamma"/>
</dbReference>
<keyword evidence="5 18" id="KW-0132">Cell division</keyword>
<dbReference type="InterPro" id="IPR036390">
    <property type="entry name" value="WH_DNA-bd_sf"/>
</dbReference>
<dbReference type="PANTHER" id="PTHR22683:SF41">
    <property type="entry name" value="DNA TRANSLOCASE FTSK"/>
    <property type="match status" value="1"/>
</dbReference>
<dbReference type="GO" id="GO:0007059">
    <property type="term" value="P:chromosome segregation"/>
    <property type="evidence" value="ECO:0007669"/>
    <property type="project" value="UniProtKB-KW"/>
</dbReference>
<feature type="compositionally biased region" description="Polar residues" evidence="15">
    <location>
        <begin position="744"/>
        <end position="753"/>
    </location>
</feature>
<protein>
    <recommendedName>
        <fullName evidence="3">DNA translocase FtsK</fullName>
    </recommendedName>
</protein>
<keyword evidence="8" id="KW-0159">Chromosome partition</keyword>
<feature type="transmembrane region" description="Helical" evidence="16">
    <location>
        <begin position="12"/>
        <end position="31"/>
    </location>
</feature>
<dbReference type="CDD" id="cd01127">
    <property type="entry name" value="TrwB_TraG_TraD_VirD4"/>
    <property type="match status" value="1"/>
</dbReference>
<dbReference type="Gene3D" id="3.30.980.40">
    <property type="match status" value="1"/>
</dbReference>
<comment type="subcellular location">
    <subcellularLocation>
        <location evidence="1">Cell membrane</location>
        <topology evidence="1">Multi-pass membrane protein</topology>
    </subcellularLocation>
</comment>
<evidence type="ECO:0000256" key="7">
    <source>
        <dbReference type="ARBA" id="ARBA00022741"/>
    </source>
</evidence>
<gene>
    <name evidence="18" type="ORF">ABR69_09145</name>
</gene>
<dbReference type="InterPro" id="IPR002543">
    <property type="entry name" value="FtsK_dom"/>
</dbReference>
<evidence type="ECO:0000313" key="18">
    <source>
        <dbReference type="EMBL" id="KRO72339.1"/>
    </source>
</evidence>
<evidence type="ECO:0000256" key="6">
    <source>
        <dbReference type="ARBA" id="ARBA00022692"/>
    </source>
</evidence>
<proteinExistence type="inferred from homology"/>
<keyword evidence="10 16" id="KW-1133">Transmembrane helix</keyword>
<dbReference type="SUPFAM" id="SSF52540">
    <property type="entry name" value="P-loop containing nucleoside triphosphate hydrolases"/>
    <property type="match status" value="1"/>
</dbReference>
<dbReference type="GO" id="GO:0051301">
    <property type="term" value="P:cell division"/>
    <property type="evidence" value="ECO:0007669"/>
    <property type="project" value="UniProtKB-KW"/>
</dbReference>
<evidence type="ECO:0000256" key="13">
    <source>
        <dbReference type="ARBA" id="ARBA00023306"/>
    </source>
</evidence>
<dbReference type="InterPro" id="IPR036388">
    <property type="entry name" value="WH-like_DNA-bd_sf"/>
</dbReference>
<accession>A0A0R2SI70</accession>
<comment type="similarity">
    <text evidence="2">Belongs to the FtsK/SpoIIIE/SftA family.</text>
</comment>
<reference evidence="18 19" key="1">
    <citation type="submission" date="2015-10" db="EMBL/GenBank/DDBJ databases">
        <title>Metagenome-Assembled Genomes uncover a global brackish microbiome.</title>
        <authorList>
            <person name="Hugerth L.W."/>
            <person name="Larsson J."/>
            <person name="Alneberg J."/>
            <person name="Lindh M.V."/>
            <person name="Legrand C."/>
            <person name="Pinhassi J."/>
            <person name="Andersson A.F."/>
        </authorList>
    </citation>
    <scope>NUCLEOTIDE SEQUENCE [LARGE SCALE GENOMIC DNA]</scope>
    <source>
        <strain evidence="18">BACL4 MAG-120507-bin80</strain>
    </source>
</reference>
<evidence type="ECO:0000256" key="4">
    <source>
        <dbReference type="ARBA" id="ARBA00022475"/>
    </source>
</evidence>
<dbReference type="Pfam" id="PF09397">
    <property type="entry name" value="FtsK_gamma"/>
    <property type="match status" value="1"/>
</dbReference>
<evidence type="ECO:0000256" key="9">
    <source>
        <dbReference type="ARBA" id="ARBA00022840"/>
    </source>
</evidence>
<name>A0A0R2SI70_9GAMM</name>
<dbReference type="SMART" id="SM00843">
    <property type="entry name" value="Ftsk_gamma"/>
    <property type="match status" value="1"/>
</dbReference>
<keyword evidence="6 16" id="KW-0812">Transmembrane</keyword>
<feature type="transmembrane region" description="Helical" evidence="16">
    <location>
        <begin position="128"/>
        <end position="149"/>
    </location>
</feature>
<evidence type="ECO:0000256" key="2">
    <source>
        <dbReference type="ARBA" id="ARBA00006474"/>
    </source>
</evidence>